<name>A0A1Z5KDB0_FISSO</name>
<dbReference type="AlphaFoldDB" id="A0A1Z5KDB0"/>
<dbReference type="EMBL" id="BDSP01000207">
    <property type="protein sequence ID" value="GAX24290.1"/>
    <property type="molecule type" value="Genomic_DNA"/>
</dbReference>
<protein>
    <submittedName>
        <fullName evidence="2">Uncharacterized protein</fullName>
    </submittedName>
</protein>
<reference evidence="2 3" key="1">
    <citation type="journal article" date="2015" name="Plant Cell">
        <title>Oil accumulation by the oleaginous diatom Fistulifera solaris as revealed by the genome and transcriptome.</title>
        <authorList>
            <person name="Tanaka T."/>
            <person name="Maeda Y."/>
            <person name="Veluchamy A."/>
            <person name="Tanaka M."/>
            <person name="Abida H."/>
            <person name="Marechal E."/>
            <person name="Bowler C."/>
            <person name="Muto M."/>
            <person name="Sunaga Y."/>
            <person name="Tanaka M."/>
            <person name="Yoshino T."/>
            <person name="Taniguchi T."/>
            <person name="Fukuda Y."/>
            <person name="Nemoto M."/>
            <person name="Matsumoto M."/>
            <person name="Wong P.S."/>
            <person name="Aburatani S."/>
            <person name="Fujibuchi W."/>
        </authorList>
    </citation>
    <scope>NUCLEOTIDE SEQUENCE [LARGE SCALE GENOMIC DNA]</scope>
    <source>
        <strain evidence="2 3">JPCC DA0580</strain>
    </source>
</reference>
<gene>
    <name evidence="2" type="ORF">FisN_4Lu596</name>
</gene>
<proteinExistence type="predicted"/>
<evidence type="ECO:0000313" key="2">
    <source>
        <dbReference type="EMBL" id="GAX24290.1"/>
    </source>
</evidence>
<accession>A0A1Z5KDB0</accession>
<dbReference type="OrthoDB" id="51689at2759"/>
<feature type="transmembrane region" description="Helical" evidence="1">
    <location>
        <begin position="38"/>
        <end position="58"/>
    </location>
</feature>
<dbReference type="Proteomes" id="UP000198406">
    <property type="component" value="Unassembled WGS sequence"/>
</dbReference>
<feature type="transmembrane region" description="Helical" evidence="1">
    <location>
        <begin position="70"/>
        <end position="96"/>
    </location>
</feature>
<dbReference type="InParanoid" id="A0A1Z5KDB0"/>
<keyword evidence="1" id="KW-0472">Membrane</keyword>
<evidence type="ECO:0000313" key="3">
    <source>
        <dbReference type="Proteomes" id="UP000198406"/>
    </source>
</evidence>
<keyword evidence="3" id="KW-1185">Reference proteome</keyword>
<comment type="caution">
    <text evidence="2">The sequence shown here is derived from an EMBL/GenBank/DDBJ whole genome shotgun (WGS) entry which is preliminary data.</text>
</comment>
<keyword evidence="1" id="KW-1133">Transmembrane helix</keyword>
<keyword evidence="1" id="KW-0812">Transmembrane</keyword>
<evidence type="ECO:0000256" key="1">
    <source>
        <dbReference type="SAM" id="Phobius"/>
    </source>
</evidence>
<sequence>MDSMPKIINHLLYVTLLFTSFLFLVSLGAPNVGLNVTLISLILAIQSVSVFFTLNHSSIPALHFLSPTPLMIGVALGTTIGAAILAFVVSSAYRYLSSCKLDGKDMHPRSFHGNSTIPTDDPVLEYLCQKGVGSSSAVCFWSGLVFWCDSCVCLLIMMGQNELLQGQYQHLASSNGPPSFVGDYSNIPEVRGNESGSFQSSHQAALVQNV</sequence>
<organism evidence="2 3">
    <name type="scientific">Fistulifera solaris</name>
    <name type="common">Oleaginous diatom</name>
    <dbReference type="NCBI Taxonomy" id="1519565"/>
    <lineage>
        <taxon>Eukaryota</taxon>
        <taxon>Sar</taxon>
        <taxon>Stramenopiles</taxon>
        <taxon>Ochrophyta</taxon>
        <taxon>Bacillariophyta</taxon>
        <taxon>Bacillariophyceae</taxon>
        <taxon>Bacillariophycidae</taxon>
        <taxon>Naviculales</taxon>
        <taxon>Naviculaceae</taxon>
        <taxon>Fistulifera</taxon>
    </lineage>
</organism>